<protein>
    <submittedName>
        <fullName evidence="1">GLPGLI family protein</fullName>
    </submittedName>
</protein>
<dbReference type="InterPro" id="IPR005901">
    <property type="entry name" value="GLPGLI"/>
</dbReference>
<dbReference type="RefSeq" id="WP_207298089.1">
    <property type="nucleotide sequence ID" value="NZ_CP071448.1"/>
</dbReference>
<proteinExistence type="predicted"/>
<sequence length="244" mass="28001">MINRIIIILIFFITFNSFAQIQNGRIKYGVTIEMIEGFKGSVLERLYTESMNNAKYLSFTLDFDKERAVFSYNDDLAVGNTDVGLSKVSAGYMNEVYQNKEFSLCPVNGFGKYLLKTDAIKDWVLENETKEIEGFQCYKATSSKKVIHTEKTFIFPIIAWYCPKIPVSFGPNGYGNLPGLILELQVRNVVYGVKKIDLNLSKPPILGKPQDYSIINQEEFDEIIMKQMKNRNSVNEFKKPDDKF</sequence>
<keyword evidence="2" id="KW-1185">Reference proteome</keyword>
<organism evidence="1 2">
    <name type="scientific">Flavobacterium endoglycinae</name>
    <dbReference type="NCBI Taxonomy" id="2816357"/>
    <lineage>
        <taxon>Bacteria</taxon>
        <taxon>Pseudomonadati</taxon>
        <taxon>Bacteroidota</taxon>
        <taxon>Flavobacteriia</taxon>
        <taxon>Flavobacteriales</taxon>
        <taxon>Flavobacteriaceae</taxon>
        <taxon>Flavobacterium</taxon>
    </lineage>
</organism>
<dbReference type="NCBIfam" id="TIGR01200">
    <property type="entry name" value="GLPGLI"/>
    <property type="match status" value="1"/>
</dbReference>
<dbReference type="Pfam" id="PF09697">
    <property type="entry name" value="Porph_ging"/>
    <property type="match status" value="1"/>
</dbReference>
<accession>A0ABX7QIN7</accession>
<dbReference type="Proteomes" id="UP000663440">
    <property type="component" value="Chromosome"/>
</dbReference>
<name>A0ABX7QIN7_9FLAO</name>
<evidence type="ECO:0000313" key="2">
    <source>
        <dbReference type="Proteomes" id="UP000663440"/>
    </source>
</evidence>
<evidence type="ECO:0000313" key="1">
    <source>
        <dbReference type="EMBL" id="QSW90950.1"/>
    </source>
</evidence>
<dbReference type="EMBL" id="CP071448">
    <property type="protein sequence ID" value="QSW90950.1"/>
    <property type="molecule type" value="Genomic_DNA"/>
</dbReference>
<gene>
    <name evidence="1" type="ORF">J0383_09105</name>
</gene>
<reference evidence="1 2" key="1">
    <citation type="submission" date="2021-03" db="EMBL/GenBank/DDBJ databases">
        <title>Flavobacterium kribbensis sp. nov, an endophytic bacteria, isolated from soybean.</title>
        <authorList>
            <person name="Lee J."/>
            <person name="Seo J."/>
        </authorList>
    </citation>
    <scope>NUCLEOTIDE SEQUENCE [LARGE SCALE GENOMIC DNA]</scope>
    <source>
        <strain evidence="1 2">BB8</strain>
    </source>
</reference>